<keyword evidence="8" id="KW-1278">Translocase</keyword>
<comment type="catalytic activity">
    <reaction evidence="15">
        <text>a ubiquinone + NADH + 5 H(+)(in) = a ubiquinol + NAD(+) + 4 H(+)(out)</text>
        <dbReference type="Rhea" id="RHEA:29091"/>
        <dbReference type="Rhea" id="RHEA-COMP:9565"/>
        <dbReference type="Rhea" id="RHEA-COMP:9566"/>
        <dbReference type="ChEBI" id="CHEBI:15378"/>
        <dbReference type="ChEBI" id="CHEBI:16389"/>
        <dbReference type="ChEBI" id="CHEBI:17976"/>
        <dbReference type="ChEBI" id="CHEBI:57540"/>
        <dbReference type="ChEBI" id="CHEBI:57945"/>
        <dbReference type="EC" id="7.1.1.2"/>
    </reaction>
</comment>
<evidence type="ECO:0000313" key="17">
    <source>
        <dbReference type="EMBL" id="ASA39460.1"/>
    </source>
</evidence>
<dbReference type="InterPro" id="IPR050269">
    <property type="entry name" value="ComplexI_Subunit6"/>
</dbReference>
<keyword evidence="5" id="KW-0813">Transport</keyword>
<name>A0A1Z2R6Y4_TYPIL</name>
<feature type="transmembrane region" description="Helical" evidence="16">
    <location>
        <begin position="80"/>
        <end position="99"/>
    </location>
</feature>
<keyword evidence="11" id="KW-0520">NAD</keyword>
<evidence type="ECO:0000256" key="8">
    <source>
        <dbReference type="ARBA" id="ARBA00022967"/>
    </source>
</evidence>
<evidence type="ECO:0000256" key="3">
    <source>
        <dbReference type="ARBA" id="ARBA00012944"/>
    </source>
</evidence>
<reference evidence="17" key="1">
    <citation type="journal article" date="2017" name="Sci. Rep.">
        <title>Phylogenetic evidence that both ancient vicariance and dispersal have contributed to the biogeographic patterns of anchialine cave shrimps.</title>
        <authorList>
            <person name="Jurado-Rivera J.A."/>
            <person name="Pons J."/>
            <person name="Alvarez F."/>
            <person name="Botello A."/>
            <person name="Humphreys W.F."/>
            <person name="Page T.J."/>
            <person name="Iliffe T.M."/>
            <person name="Willassen E."/>
            <person name="Meland K."/>
            <person name="Juan C."/>
            <person name="Jaume D."/>
        </authorList>
    </citation>
    <scope>NUCLEOTIDE SEQUENCE</scope>
</reference>
<evidence type="ECO:0000256" key="7">
    <source>
        <dbReference type="ARBA" id="ARBA00022692"/>
    </source>
</evidence>
<keyword evidence="6" id="KW-0679">Respiratory chain</keyword>
<comment type="similarity">
    <text evidence="2">Belongs to the complex I subunit 6 family.</text>
</comment>
<gene>
    <name evidence="17" type="primary">nad6</name>
</gene>
<feature type="transmembrane region" description="Helical" evidence="16">
    <location>
        <begin position="53"/>
        <end position="74"/>
    </location>
</feature>
<dbReference type="PANTHER" id="PTHR11435">
    <property type="entry name" value="NADH UBIQUINONE OXIDOREDUCTASE SUBUNIT ND6"/>
    <property type="match status" value="1"/>
</dbReference>
<feature type="transmembrane region" description="Helical" evidence="16">
    <location>
        <begin position="144"/>
        <end position="165"/>
    </location>
</feature>
<evidence type="ECO:0000256" key="15">
    <source>
        <dbReference type="ARBA" id="ARBA00049551"/>
    </source>
</evidence>
<keyword evidence="9" id="KW-0249">Electron transport</keyword>
<dbReference type="GO" id="GO:0008137">
    <property type="term" value="F:NADH dehydrogenase (ubiquinone) activity"/>
    <property type="evidence" value="ECO:0007669"/>
    <property type="project" value="UniProtKB-EC"/>
</dbReference>
<dbReference type="PANTHER" id="PTHR11435:SF1">
    <property type="entry name" value="NADH-UBIQUINONE OXIDOREDUCTASE CHAIN 6"/>
    <property type="match status" value="1"/>
</dbReference>
<evidence type="ECO:0000256" key="10">
    <source>
        <dbReference type="ARBA" id="ARBA00022989"/>
    </source>
</evidence>
<comment type="subcellular location">
    <subcellularLocation>
        <location evidence="1">Mitochondrion membrane</location>
        <topology evidence="1">Multi-pass membrane protein</topology>
    </subcellularLocation>
</comment>
<evidence type="ECO:0000256" key="13">
    <source>
        <dbReference type="ARBA" id="ARBA00023136"/>
    </source>
</evidence>
<dbReference type="EMBL" id="KX844710">
    <property type="protein sequence ID" value="ASA39460.1"/>
    <property type="molecule type" value="Genomic_DNA"/>
</dbReference>
<evidence type="ECO:0000256" key="14">
    <source>
        <dbReference type="ARBA" id="ARBA00031019"/>
    </source>
</evidence>
<keyword evidence="13 16" id="KW-0472">Membrane</keyword>
<evidence type="ECO:0000256" key="9">
    <source>
        <dbReference type="ARBA" id="ARBA00022982"/>
    </source>
</evidence>
<organism evidence="17">
    <name type="scientific">Typhlatya iliffei</name>
    <name type="common">Bermudian cave shrimp</name>
    <dbReference type="NCBI Taxonomy" id="390492"/>
    <lineage>
        <taxon>Eukaryota</taxon>
        <taxon>Metazoa</taxon>
        <taxon>Ecdysozoa</taxon>
        <taxon>Arthropoda</taxon>
        <taxon>Crustacea</taxon>
        <taxon>Multicrustacea</taxon>
        <taxon>Malacostraca</taxon>
        <taxon>Eumalacostraca</taxon>
        <taxon>Eucarida</taxon>
        <taxon>Decapoda</taxon>
        <taxon>Pleocyemata</taxon>
        <taxon>Caridea</taxon>
        <taxon>Atyoidea</taxon>
        <taxon>Atyidae</taxon>
        <taxon>Typhlatya</taxon>
    </lineage>
</organism>
<evidence type="ECO:0000256" key="11">
    <source>
        <dbReference type="ARBA" id="ARBA00023027"/>
    </source>
</evidence>
<evidence type="ECO:0000256" key="12">
    <source>
        <dbReference type="ARBA" id="ARBA00023128"/>
    </source>
</evidence>
<evidence type="ECO:0000256" key="6">
    <source>
        <dbReference type="ARBA" id="ARBA00022660"/>
    </source>
</evidence>
<proteinExistence type="inferred from homology"/>
<protein>
    <recommendedName>
        <fullName evidence="4">NADH-ubiquinone oxidoreductase chain 6</fullName>
        <ecNumber evidence="3">7.1.1.2</ecNumber>
    </recommendedName>
    <alternativeName>
        <fullName evidence="14">NADH dehydrogenase subunit 6</fullName>
    </alternativeName>
</protein>
<evidence type="ECO:0000256" key="2">
    <source>
        <dbReference type="ARBA" id="ARBA00005698"/>
    </source>
</evidence>
<keyword evidence="12 17" id="KW-0496">Mitochondrion</keyword>
<dbReference type="AlphaFoldDB" id="A0A1Z2R6Y4"/>
<dbReference type="GO" id="GO:0031966">
    <property type="term" value="C:mitochondrial membrane"/>
    <property type="evidence" value="ECO:0007669"/>
    <property type="project" value="UniProtKB-SubCell"/>
</dbReference>
<evidence type="ECO:0000256" key="4">
    <source>
        <dbReference type="ARBA" id="ARBA00021095"/>
    </source>
</evidence>
<keyword evidence="10 16" id="KW-1133">Transmembrane helix</keyword>
<evidence type="ECO:0000256" key="1">
    <source>
        <dbReference type="ARBA" id="ARBA00004225"/>
    </source>
</evidence>
<accession>A0A1Z2R6Y4</accession>
<evidence type="ECO:0000256" key="16">
    <source>
        <dbReference type="SAM" id="Phobius"/>
    </source>
</evidence>
<geneLocation type="mitochondrion" evidence="17"/>
<dbReference type="EC" id="7.1.1.2" evidence="3"/>
<sequence length="171" mass="18891">MSLMTIMMIFASSLSIVFTSITHPLAMGLILLIQTVVIAALMTFTLKTSWFSYILFLIFLGAMLVLFIYVATLAPNESLSLSYVMITVMILSLFLGALITPLDPFLLTHAVFIENAPSQMNLTATATTISLNPMYNLSSMKMTLFLILYLLLTLVVVVKITATHFGPLRLN</sequence>
<evidence type="ECO:0000256" key="5">
    <source>
        <dbReference type="ARBA" id="ARBA00022448"/>
    </source>
</evidence>
<keyword evidence="7 16" id="KW-0812">Transmembrane</keyword>